<proteinExistence type="predicted"/>
<reference evidence="1" key="1">
    <citation type="submission" date="2022-07" db="EMBL/GenBank/DDBJ databases">
        <title>Complete genome of Mycoplasma equigenitalium type strain T37.</title>
        <authorList>
            <person name="Spergser J."/>
        </authorList>
    </citation>
    <scope>NUCLEOTIDE SEQUENCE</scope>
    <source>
        <strain evidence="1">T37</strain>
    </source>
</reference>
<dbReference type="EMBL" id="CP101808">
    <property type="protein sequence ID" value="UUD37299.1"/>
    <property type="molecule type" value="Genomic_DNA"/>
</dbReference>
<keyword evidence="2" id="KW-1185">Reference proteome</keyword>
<accession>A0ABY5J3I7</accession>
<sequence length="76" mass="9496">MFEDEDKKIKSYMLYSDEKLLNDELNRINPDPRKRQEYEKYIADVVKNRNTDEDFYTRLRRLKQKLDQNLMIMYLI</sequence>
<gene>
    <name evidence="1" type="ORF">NPA09_01870</name>
</gene>
<organism evidence="1 2">
    <name type="scientific">Mycoplasmopsis equigenitalium</name>
    <dbReference type="NCBI Taxonomy" id="114883"/>
    <lineage>
        <taxon>Bacteria</taxon>
        <taxon>Bacillati</taxon>
        <taxon>Mycoplasmatota</taxon>
        <taxon>Mycoplasmoidales</taxon>
        <taxon>Metamycoplasmataceae</taxon>
        <taxon>Mycoplasmopsis</taxon>
    </lineage>
</organism>
<protein>
    <submittedName>
        <fullName evidence="1">Uncharacterized protein</fullName>
    </submittedName>
</protein>
<evidence type="ECO:0000313" key="2">
    <source>
        <dbReference type="Proteomes" id="UP001059576"/>
    </source>
</evidence>
<dbReference type="Proteomes" id="UP001059576">
    <property type="component" value="Chromosome"/>
</dbReference>
<dbReference type="RefSeq" id="WP_129721719.1">
    <property type="nucleotide sequence ID" value="NZ_CP101808.1"/>
</dbReference>
<name>A0ABY5J3I7_9BACT</name>
<evidence type="ECO:0000313" key="1">
    <source>
        <dbReference type="EMBL" id="UUD37299.1"/>
    </source>
</evidence>